<protein>
    <submittedName>
        <fullName evidence="1">Uncharacterized protein</fullName>
    </submittedName>
</protein>
<sequence>MPAAMELKYRVIACTYWGWARGCTCRDEESPRVCWCLKELPSLIGQKNGTYVSGGESFCRFSSFVSSVLEVWRGLRVEEKCFYF</sequence>
<keyword evidence="2" id="KW-1185">Reference proteome</keyword>
<dbReference type="Proteomes" id="UP000887013">
    <property type="component" value="Unassembled WGS sequence"/>
</dbReference>
<reference evidence="1" key="1">
    <citation type="submission" date="2020-08" db="EMBL/GenBank/DDBJ databases">
        <title>Multicomponent nature underlies the extraordinary mechanical properties of spider dragline silk.</title>
        <authorList>
            <person name="Kono N."/>
            <person name="Nakamura H."/>
            <person name="Mori M."/>
            <person name="Yoshida Y."/>
            <person name="Ohtoshi R."/>
            <person name="Malay A.D."/>
            <person name="Moran D.A.P."/>
            <person name="Tomita M."/>
            <person name="Numata K."/>
            <person name="Arakawa K."/>
        </authorList>
    </citation>
    <scope>NUCLEOTIDE SEQUENCE</scope>
</reference>
<proteinExistence type="predicted"/>
<accession>A0A8X6NR46</accession>
<comment type="caution">
    <text evidence="1">The sequence shown here is derived from an EMBL/GenBank/DDBJ whole genome shotgun (WGS) entry which is preliminary data.</text>
</comment>
<organism evidence="1 2">
    <name type="scientific">Nephila pilipes</name>
    <name type="common">Giant wood spider</name>
    <name type="synonym">Nephila maculata</name>
    <dbReference type="NCBI Taxonomy" id="299642"/>
    <lineage>
        <taxon>Eukaryota</taxon>
        <taxon>Metazoa</taxon>
        <taxon>Ecdysozoa</taxon>
        <taxon>Arthropoda</taxon>
        <taxon>Chelicerata</taxon>
        <taxon>Arachnida</taxon>
        <taxon>Araneae</taxon>
        <taxon>Araneomorphae</taxon>
        <taxon>Entelegynae</taxon>
        <taxon>Araneoidea</taxon>
        <taxon>Nephilidae</taxon>
        <taxon>Nephila</taxon>
    </lineage>
</organism>
<dbReference type="EMBL" id="BMAW01107562">
    <property type="protein sequence ID" value="GFT29942.1"/>
    <property type="molecule type" value="Genomic_DNA"/>
</dbReference>
<gene>
    <name evidence="1" type="ORF">NPIL_496431</name>
</gene>
<evidence type="ECO:0000313" key="1">
    <source>
        <dbReference type="EMBL" id="GFT29942.1"/>
    </source>
</evidence>
<evidence type="ECO:0000313" key="2">
    <source>
        <dbReference type="Proteomes" id="UP000887013"/>
    </source>
</evidence>
<dbReference type="AlphaFoldDB" id="A0A8X6NR46"/>
<name>A0A8X6NR46_NEPPI</name>